<accession>A0A9X1MGT3</accession>
<evidence type="ECO:0000313" key="1">
    <source>
        <dbReference type="EMBL" id="MCC3299030.1"/>
    </source>
</evidence>
<dbReference type="Proteomes" id="UP001139158">
    <property type="component" value="Unassembled WGS sequence"/>
</dbReference>
<dbReference type="RefSeq" id="WP_227896958.1">
    <property type="nucleotide sequence ID" value="NZ_CP099466.1"/>
</dbReference>
<comment type="caution">
    <text evidence="1">The sequence shown here is derived from an EMBL/GenBank/DDBJ whole genome shotgun (WGS) entry which is preliminary data.</text>
</comment>
<gene>
    <name evidence="1" type="ORF">LJ757_14665</name>
</gene>
<evidence type="ECO:0000313" key="2">
    <source>
        <dbReference type="Proteomes" id="UP001139158"/>
    </source>
</evidence>
<protein>
    <submittedName>
        <fullName evidence="1">Uncharacterized protein</fullName>
    </submittedName>
</protein>
<proteinExistence type="predicted"/>
<name>A0A9X1MGT3_9MICC</name>
<dbReference type="AlphaFoldDB" id="A0A9X1MGT3"/>
<sequence>MTSPDAAVVAALGEPEVLAGYELAGARLHAARTPVEARLAWEHLPEDTAVVLLTPPCAAALAGLLDDPDRPLTITLPS</sequence>
<keyword evidence="2" id="KW-1185">Reference proteome</keyword>
<reference evidence="1" key="1">
    <citation type="submission" date="2021-10" db="EMBL/GenBank/DDBJ databases">
        <title>Novel species in genus Arthrobacter.</title>
        <authorList>
            <person name="Liu Y."/>
        </authorList>
    </citation>
    <scope>NUCLEOTIDE SEQUENCE</scope>
    <source>
        <strain evidence="1">Zg-Y453</strain>
    </source>
</reference>
<organism evidence="1 2">
    <name type="scientific">Arthrobacter caoxuetaonis</name>
    <dbReference type="NCBI Taxonomy" id="2886935"/>
    <lineage>
        <taxon>Bacteria</taxon>
        <taxon>Bacillati</taxon>
        <taxon>Actinomycetota</taxon>
        <taxon>Actinomycetes</taxon>
        <taxon>Micrococcales</taxon>
        <taxon>Micrococcaceae</taxon>
        <taxon>Arthrobacter</taxon>
    </lineage>
</organism>
<dbReference type="EMBL" id="JAJFZV010000016">
    <property type="protein sequence ID" value="MCC3299030.1"/>
    <property type="molecule type" value="Genomic_DNA"/>
</dbReference>